<protein>
    <submittedName>
        <fullName evidence="1">Primosomal protein DnaI</fullName>
    </submittedName>
</protein>
<gene>
    <name evidence="1" type="ORF">NOI20_04980</name>
</gene>
<comment type="caution">
    <text evidence="1">The sequence shown here is derived from an EMBL/GenBank/DDBJ whole genome shotgun (WGS) entry which is preliminary data.</text>
</comment>
<name>A0AAJ1X4F7_9RHOB</name>
<dbReference type="AlphaFoldDB" id="A0AAJ1X4F7"/>
<reference evidence="1" key="2">
    <citation type="submission" date="2023-04" db="EMBL/GenBank/DDBJ databases">
        <title>'Rhodoalgimonas zhirmunskyi' gen. nov., isolated from a red alga.</title>
        <authorList>
            <person name="Nedashkovskaya O.I."/>
            <person name="Otstavnykh N.Y."/>
            <person name="Bystritskaya E.P."/>
            <person name="Balabanova L.A."/>
            <person name="Isaeva M.P."/>
        </authorList>
    </citation>
    <scope>NUCLEOTIDE SEQUENCE</scope>
    <source>
        <strain evidence="1">10Alg 79</strain>
    </source>
</reference>
<evidence type="ECO:0000313" key="2">
    <source>
        <dbReference type="Proteomes" id="UP001227162"/>
    </source>
</evidence>
<dbReference type="EMBL" id="JANFFA010000001">
    <property type="protein sequence ID" value="MDQ2093456.1"/>
    <property type="molecule type" value="Genomic_DNA"/>
</dbReference>
<dbReference type="RefSeq" id="WP_317625043.1">
    <property type="nucleotide sequence ID" value="NZ_JANFFA010000001.1"/>
</dbReference>
<dbReference type="Proteomes" id="UP001227162">
    <property type="component" value="Unassembled WGS sequence"/>
</dbReference>
<reference evidence="1" key="1">
    <citation type="submission" date="2022-07" db="EMBL/GenBank/DDBJ databases">
        <authorList>
            <person name="Otstavnykh N."/>
            <person name="Isaeva M."/>
            <person name="Bystritskaya E."/>
        </authorList>
    </citation>
    <scope>NUCLEOTIDE SEQUENCE</scope>
    <source>
        <strain evidence="1">10Alg 79</strain>
    </source>
</reference>
<accession>A0AAJ1X4F7</accession>
<sequence length="72" mass="7855">MAYTSTAHNTASASKAHGGFTQFISAINARLATWKEERRVHAELSVLTARERAEIGLSRNLRAAVKEAMAAR</sequence>
<evidence type="ECO:0000313" key="1">
    <source>
        <dbReference type="EMBL" id="MDQ2093456.1"/>
    </source>
</evidence>
<proteinExistence type="predicted"/>
<keyword evidence="2" id="KW-1185">Reference proteome</keyword>
<organism evidence="1 2">
    <name type="scientific">Rhodalgimonas zhirmunskyi</name>
    <dbReference type="NCBI Taxonomy" id="2964767"/>
    <lineage>
        <taxon>Bacteria</taxon>
        <taxon>Pseudomonadati</taxon>
        <taxon>Pseudomonadota</taxon>
        <taxon>Alphaproteobacteria</taxon>
        <taxon>Rhodobacterales</taxon>
        <taxon>Roseobacteraceae</taxon>
        <taxon>Rhodalgimonas</taxon>
    </lineage>
</organism>